<protein>
    <recommendedName>
        <fullName evidence="1">FAR1 domain-containing protein</fullName>
    </recommendedName>
</protein>
<sequence>MLFYEPLLTSQSTPVGTTELAQPNFLHMDHTASDNVKPTKEYHEGFARKHGFSSRRGTTRLDMEGNVKTQEFCCSKKGFRVSKVSIIDHQRAYTAVTRMGCKAKVVVTTINTKDQWVVSKSSQKHNQALCTPAMTPFMRSNRAVSKDDINEVIALKEVGVGTSQVMNYLTQQAEGYHNVGFTHKDLYNTLEKAKAKEISNGDVNALITYFDYKKHDDPGFFMTYSVDES</sequence>
<feature type="domain" description="FAR1" evidence="1">
    <location>
        <begin position="42"/>
        <end position="129"/>
    </location>
</feature>
<gene>
    <name evidence="2" type="ORF">F3Y22_tig00112383pilonHSYRG00390</name>
</gene>
<evidence type="ECO:0000313" key="3">
    <source>
        <dbReference type="Proteomes" id="UP000436088"/>
    </source>
</evidence>
<reference evidence="2" key="1">
    <citation type="submission" date="2019-09" db="EMBL/GenBank/DDBJ databases">
        <title>Draft genome information of white flower Hibiscus syriacus.</title>
        <authorList>
            <person name="Kim Y.-M."/>
        </authorList>
    </citation>
    <scope>NUCLEOTIDE SEQUENCE [LARGE SCALE GENOMIC DNA]</scope>
    <source>
        <strain evidence="2">YM2019G1</strain>
    </source>
</reference>
<dbReference type="Pfam" id="PF03101">
    <property type="entry name" value="FAR1"/>
    <property type="match status" value="1"/>
</dbReference>
<dbReference type="InterPro" id="IPR004330">
    <property type="entry name" value="FAR1_DNA_bnd_dom"/>
</dbReference>
<evidence type="ECO:0000259" key="1">
    <source>
        <dbReference type="Pfam" id="PF03101"/>
    </source>
</evidence>
<proteinExistence type="predicted"/>
<dbReference type="EMBL" id="VEPZ02001568">
    <property type="protein sequence ID" value="KAE8667701.1"/>
    <property type="molecule type" value="Genomic_DNA"/>
</dbReference>
<name>A0A6A2X0F1_HIBSY</name>
<organism evidence="2 3">
    <name type="scientific">Hibiscus syriacus</name>
    <name type="common">Rose of Sharon</name>
    <dbReference type="NCBI Taxonomy" id="106335"/>
    <lineage>
        <taxon>Eukaryota</taxon>
        <taxon>Viridiplantae</taxon>
        <taxon>Streptophyta</taxon>
        <taxon>Embryophyta</taxon>
        <taxon>Tracheophyta</taxon>
        <taxon>Spermatophyta</taxon>
        <taxon>Magnoliopsida</taxon>
        <taxon>eudicotyledons</taxon>
        <taxon>Gunneridae</taxon>
        <taxon>Pentapetalae</taxon>
        <taxon>rosids</taxon>
        <taxon>malvids</taxon>
        <taxon>Malvales</taxon>
        <taxon>Malvaceae</taxon>
        <taxon>Malvoideae</taxon>
        <taxon>Hibiscus</taxon>
    </lineage>
</organism>
<dbReference type="Proteomes" id="UP000436088">
    <property type="component" value="Unassembled WGS sequence"/>
</dbReference>
<evidence type="ECO:0000313" key="2">
    <source>
        <dbReference type="EMBL" id="KAE8667701.1"/>
    </source>
</evidence>
<comment type="caution">
    <text evidence="2">The sequence shown here is derived from an EMBL/GenBank/DDBJ whole genome shotgun (WGS) entry which is preliminary data.</text>
</comment>
<dbReference type="AlphaFoldDB" id="A0A6A2X0F1"/>
<accession>A0A6A2X0F1</accession>
<keyword evidence="3" id="KW-1185">Reference proteome</keyword>
<dbReference type="PANTHER" id="PTHR47718">
    <property type="entry name" value="OS01G0519700 PROTEIN"/>
    <property type="match status" value="1"/>
</dbReference>